<dbReference type="InterPro" id="IPR017439">
    <property type="entry name" value="Amidohydrolase"/>
</dbReference>
<evidence type="ECO:0000313" key="3">
    <source>
        <dbReference type="EMBL" id="PFG19075.1"/>
    </source>
</evidence>
<keyword evidence="3" id="KW-0378">Hydrolase</keyword>
<reference evidence="3 4" key="1">
    <citation type="submission" date="2017-10" db="EMBL/GenBank/DDBJ databases">
        <title>Sequencing the genomes of 1000 actinobacteria strains.</title>
        <authorList>
            <person name="Klenk H.-P."/>
        </authorList>
    </citation>
    <scope>NUCLEOTIDE SEQUENCE [LARGE SCALE GENOMIC DNA]</scope>
    <source>
        <strain evidence="3 4">DSM 21801</strain>
    </source>
</reference>
<dbReference type="Gene3D" id="3.40.630.10">
    <property type="entry name" value="Zn peptidases"/>
    <property type="match status" value="1"/>
</dbReference>
<comment type="caution">
    <text evidence="3">The sequence shown here is derived from an EMBL/GenBank/DDBJ whole genome shotgun (WGS) entry which is preliminary data.</text>
</comment>
<dbReference type="PIRSF" id="PIRSF005962">
    <property type="entry name" value="Pept_M20D_amidohydro"/>
    <property type="match status" value="1"/>
</dbReference>
<evidence type="ECO:0000259" key="2">
    <source>
        <dbReference type="Pfam" id="PF07687"/>
    </source>
</evidence>
<evidence type="ECO:0000313" key="4">
    <source>
        <dbReference type="Proteomes" id="UP000224915"/>
    </source>
</evidence>
<dbReference type="GO" id="GO:0016787">
    <property type="term" value="F:hydrolase activity"/>
    <property type="evidence" value="ECO:0007669"/>
    <property type="project" value="UniProtKB-KW"/>
</dbReference>
<keyword evidence="1" id="KW-0479">Metal-binding</keyword>
<name>A0A2A9CYJ3_9MICO</name>
<dbReference type="InterPro" id="IPR011650">
    <property type="entry name" value="Peptidase_M20_dimer"/>
</dbReference>
<dbReference type="GO" id="GO:0046872">
    <property type="term" value="F:metal ion binding"/>
    <property type="evidence" value="ECO:0007669"/>
    <property type="project" value="UniProtKB-KW"/>
</dbReference>
<dbReference type="Pfam" id="PF01546">
    <property type="entry name" value="Peptidase_M20"/>
    <property type="match status" value="1"/>
</dbReference>
<proteinExistence type="predicted"/>
<dbReference type="PANTHER" id="PTHR11014:SF63">
    <property type="entry name" value="METALLOPEPTIDASE, PUTATIVE (AFU_ORTHOLOGUE AFUA_6G09600)-RELATED"/>
    <property type="match status" value="1"/>
</dbReference>
<sequence length="415" mass="43588">MRIDDVVARAEEHLVALRRDIHAHPELAFTEHRTSALVVEELTSLGLSPKRVGPTGVVCDVPGADATDPRGSLEGVTHPGVGHRRIALRADMDALPLEEETGLPFASTKPGVMHACGHDVHTAVLLGAAHALAALAEAGELPVTVRLVFQPAEEIQPGGAEALIDAGVLEGTEQIYAVHCDPKIPTGTIGSRIGSITSASDPVNVTVRSPGGHTSRPHMTGDVVYALAQIVTGATGVLGRRMDPRAGVNLTWGAITAGNANNAIPTSGCLKGTLRVLDADEWERAGRVLRHAIEQIAAPFDVEVEVDHRRGVPPTVNTQQAVAHIEQAAHEVVGEDGVHLTEQSLGGEDFGWYLRRRPGAMIRLGSREPGTPVTDLHRADLRVDEAAIAIGARILARTGVIAGLAPAPPKPPQVA</sequence>
<dbReference type="SUPFAM" id="SSF53187">
    <property type="entry name" value="Zn-dependent exopeptidases"/>
    <property type="match status" value="1"/>
</dbReference>
<feature type="binding site" evidence="1">
    <location>
        <position position="377"/>
    </location>
    <ligand>
        <name>Mn(2+)</name>
        <dbReference type="ChEBI" id="CHEBI:29035"/>
        <label>2</label>
    </ligand>
</feature>
<feature type="binding site" evidence="1">
    <location>
        <position position="118"/>
    </location>
    <ligand>
        <name>Mn(2+)</name>
        <dbReference type="ChEBI" id="CHEBI:29035"/>
        <label>2</label>
    </ligand>
</feature>
<dbReference type="PANTHER" id="PTHR11014">
    <property type="entry name" value="PEPTIDASE M20 FAMILY MEMBER"/>
    <property type="match status" value="1"/>
</dbReference>
<keyword evidence="1" id="KW-0464">Manganese</keyword>
<dbReference type="Pfam" id="PF07687">
    <property type="entry name" value="M20_dimer"/>
    <property type="match status" value="1"/>
</dbReference>
<feature type="binding site" evidence="1">
    <location>
        <position position="154"/>
    </location>
    <ligand>
        <name>Mn(2+)</name>
        <dbReference type="ChEBI" id="CHEBI:29035"/>
        <label>2</label>
    </ligand>
</feature>
<evidence type="ECO:0000256" key="1">
    <source>
        <dbReference type="PIRSR" id="PIRSR005962-1"/>
    </source>
</evidence>
<dbReference type="InterPro" id="IPR036264">
    <property type="entry name" value="Bact_exopeptidase_dim_dom"/>
</dbReference>
<keyword evidence="4" id="KW-1185">Reference proteome</keyword>
<dbReference type="SUPFAM" id="SSF55031">
    <property type="entry name" value="Bacterial exopeptidase dimerisation domain"/>
    <property type="match status" value="1"/>
</dbReference>
<dbReference type="Proteomes" id="UP000224915">
    <property type="component" value="Unassembled WGS sequence"/>
</dbReference>
<organism evidence="3 4">
    <name type="scientific">Serinibacter salmoneus</name>
    <dbReference type="NCBI Taxonomy" id="556530"/>
    <lineage>
        <taxon>Bacteria</taxon>
        <taxon>Bacillati</taxon>
        <taxon>Actinomycetota</taxon>
        <taxon>Actinomycetes</taxon>
        <taxon>Micrococcales</taxon>
        <taxon>Beutenbergiaceae</taxon>
        <taxon>Serinibacter</taxon>
    </lineage>
</organism>
<dbReference type="EMBL" id="PDJD01000001">
    <property type="protein sequence ID" value="PFG19075.1"/>
    <property type="molecule type" value="Genomic_DNA"/>
</dbReference>
<gene>
    <name evidence="3" type="ORF">ATL40_0629</name>
</gene>
<dbReference type="Gene3D" id="3.30.70.360">
    <property type="match status" value="1"/>
</dbReference>
<feature type="domain" description="Peptidase M20 dimerisation" evidence="2">
    <location>
        <begin position="203"/>
        <end position="298"/>
    </location>
</feature>
<comment type="cofactor">
    <cofactor evidence="1">
        <name>Mn(2+)</name>
        <dbReference type="ChEBI" id="CHEBI:29035"/>
    </cofactor>
    <text evidence="1">The Mn(2+) ion enhances activity.</text>
</comment>
<feature type="binding site" evidence="1">
    <location>
        <position position="116"/>
    </location>
    <ligand>
        <name>Mn(2+)</name>
        <dbReference type="ChEBI" id="CHEBI:29035"/>
        <label>2</label>
    </ligand>
</feature>
<protein>
    <submittedName>
        <fullName evidence="3">Amidohydrolase</fullName>
    </submittedName>
</protein>
<feature type="binding site" evidence="1">
    <location>
        <position position="179"/>
    </location>
    <ligand>
        <name>Mn(2+)</name>
        <dbReference type="ChEBI" id="CHEBI:29035"/>
        <label>2</label>
    </ligand>
</feature>
<dbReference type="OrthoDB" id="9777385at2"/>
<dbReference type="AlphaFoldDB" id="A0A2A9CYJ3"/>
<dbReference type="NCBIfam" id="TIGR01891">
    <property type="entry name" value="amidohydrolases"/>
    <property type="match status" value="1"/>
</dbReference>
<dbReference type="InterPro" id="IPR002933">
    <property type="entry name" value="Peptidase_M20"/>
</dbReference>
<accession>A0A2A9CYJ3</accession>